<dbReference type="EMBL" id="JAACVF010000142">
    <property type="protein sequence ID" value="NCN65428.1"/>
    <property type="molecule type" value="Genomic_DNA"/>
</dbReference>
<proteinExistence type="predicted"/>
<evidence type="ECO:0000259" key="1">
    <source>
        <dbReference type="Pfam" id="PF00881"/>
    </source>
</evidence>
<dbReference type="EMBL" id="JAACQH010000123">
    <property type="protein sequence ID" value="NCS91879.1"/>
    <property type="molecule type" value="Genomic_DNA"/>
</dbReference>
<dbReference type="Proteomes" id="UP000768163">
    <property type="component" value="Unassembled WGS sequence"/>
</dbReference>
<dbReference type="InterPro" id="IPR029479">
    <property type="entry name" value="Nitroreductase"/>
</dbReference>
<evidence type="ECO:0000313" key="4">
    <source>
        <dbReference type="Proteomes" id="UP000768163"/>
    </source>
</evidence>
<dbReference type="PANTHER" id="PTHR23026:SF123">
    <property type="entry name" value="NAD(P)H NITROREDUCTASE RV3131-RELATED"/>
    <property type="match status" value="1"/>
</dbReference>
<dbReference type="InterPro" id="IPR050627">
    <property type="entry name" value="Nitroreductase/BluB"/>
</dbReference>
<dbReference type="Gene3D" id="3.40.109.10">
    <property type="entry name" value="NADH Oxidase"/>
    <property type="match status" value="1"/>
</dbReference>
<gene>
    <name evidence="3" type="ORF">GW779_05715</name>
    <name evidence="2" type="ORF">GW910_05145</name>
</gene>
<dbReference type="GO" id="GO:0016491">
    <property type="term" value="F:oxidoreductase activity"/>
    <property type="evidence" value="ECO:0007669"/>
    <property type="project" value="InterPro"/>
</dbReference>
<dbReference type="Proteomes" id="UP000738826">
    <property type="component" value="Unassembled WGS sequence"/>
</dbReference>
<feature type="domain" description="Nitroreductase" evidence="1">
    <location>
        <begin position="7"/>
        <end position="63"/>
    </location>
</feature>
<dbReference type="Pfam" id="PF00881">
    <property type="entry name" value="Nitroreductase"/>
    <property type="match status" value="2"/>
</dbReference>
<dbReference type="CDD" id="cd02062">
    <property type="entry name" value="Nitro_FMN_reductase"/>
    <property type="match status" value="1"/>
</dbReference>
<dbReference type="PANTHER" id="PTHR23026">
    <property type="entry name" value="NADPH NITROREDUCTASE"/>
    <property type="match status" value="1"/>
</dbReference>
<evidence type="ECO:0000313" key="3">
    <source>
        <dbReference type="EMBL" id="NCS91879.1"/>
    </source>
</evidence>
<sequence>MNLDELIKNRRSVRKFKDKPVDDEKINVILEAGRWAPSGLNNQPWRFYALKDRTVKEKLADFTKYSRIIKNSGACICVFLDGDAGYDRTKDSMAIGACIQNMLLTAEDLGLAACWLGEILNRKSEVNEFLNVNSKYELMAVIALGYGDENPSSDRKPLTNLVIKN</sequence>
<dbReference type="AlphaFoldDB" id="A0A8J7YX66"/>
<evidence type="ECO:0000313" key="2">
    <source>
        <dbReference type="EMBL" id="NCN65428.1"/>
    </source>
</evidence>
<protein>
    <submittedName>
        <fullName evidence="2">Nitroreductase family protein</fullName>
    </submittedName>
</protein>
<dbReference type="SUPFAM" id="SSF55469">
    <property type="entry name" value="FMN-dependent nitroreductase-like"/>
    <property type="match status" value="1"/>
</dbReference>
<organism evidence="2 4">
    <name type="scientific">Candidatus Altarchaeum hamiconexum</name>
    <dbReference type="NCBI Taxonomy" id="1803513"/>
    <lineage>
        <taxon>Archaea</taxon>
        <taxon>Candidatus Altarchaeota</taxon>
        <taxon>Candidatus Altiarchaeia</taxon>
        <taxon>Candidatus Altarchaeales</taxon>
        <taxon>Candidatus Altarchaeaceae</taxon>
        <taxon>Candidatus Altarchaeum</taxon>
    </lineage>
</organism>
<dbReference type="InterPro" id="IPR000415">
    <property type="entry name" value="Nitroreductase-like"/>
</dbReference>
<comment type="caution">
    <text evidence="2">The sequence shown here is derived from an EMBL/GenBank/DDBJ whole genome shotgun (WGS) entry which is preliminary data.</text>
</comment>
<accession>A0A8J7YX66</accession>
<name>A0A8J7YX66_9ARCH</name>
<reference evidence="2" key="1">
    <citation type="submission" date="2019-11" db="EMBL/GenBank/DDBJ databases">
        <title>Lipid analysis of CO2-rich subsurface aquifers suggests an autotrophy-based deep biosphere with lysolipids enriched in CPR bacteria.</title>
        <authorList>
            <person name="Probst A.J."/>
            <person name="Elling F.J."/>
            <person name="Castelle C.J."/>
            <person name="Zhu Q."/>
            <person name="Elvert M."/>
            <person name="Birarda G."/>
            <person name="Holman H.-Y."/>
            <person name="Lane K.R."/>
            <person name="Ladd B."/>
            <person name="Ryan M.C."/>
            <person name="Woyke T."/>
            <person name="Hinrichs K.-U."/>
            <person name="Banfield J.F."/>
        </authorList>
    </citation>
    <scope>NUCLEOTIDE SEQUENCE</scope>
    <source>
        <strain evidence="2">CG_2015-01_33_1645</strain>
        <strain evidence="3">CG_2015-04_33_537</strain>
    </source>
</reference>
<feature type="domain" description="Nitroreductase" evidence="1">
    <location>
        <begin position="66"/>
        <end position="146"/>
    </location>
</feature>